<name>A0A3S5IUJ0_9TRYP</name>
<organism evidence="1 2">
    <name type="scientific">Trypanosoma conorhini</name>
    <dbReference type="NCBI Taxonomy" id="83891"/>
    <lineage>
        <taxon>Eukaryota</taxon>
        <taxon>Discoba</taxon>
        <taxon>Euglenozoa</taxon>
        <taxon>Kinetoplastea</taxon>
        <taxon>Metakinetoplastina</taxon>
        <taxon>Trypanosomatida</taxon>
        <taxon>Trypanosomatidae</taxon>
        <taxon>Trypanosoma</taxon>
    </lineage>
</organism>
<dbReference type="GeneID" id="40315202"/>
<comment type="caution">
    <text evidence="1">The sequence shown here is derived from an EMBL/GenBank/DDBJ whole genome shotgun (WGS) entry which is preliminary data.</text>
</comment>
<gene>
    <name evidence="1" type="ORF">Tco025E_01591</name>
</gene>
<dbReference type="AlphaFoldDB" id="A0A3S5IUJ0"/>
<keyword evidence="2" id="KW-1185">Reference proteome</keyword>
<dbReference type="Proteomes" id="UP000284403">
    <property type="component" value="Unassembled WGS sequence"/>
</dbReference>
<accession>A0A3S5IUJ0</accession>
<evidence type="ECO:0000313" key="1">
    <source>
        <dbReference type="EMBL" id="RNF26146.1"/>
    </source>
</evidence>
<protein>
    <submittedName>
        <fullName evidence="1">Uncharacterized protein</fullName>
    </submittedName>
</protein>
<proteinExistence type="predicted"/>
<dbReference type="EMBL" id="MKKU01000055">
    <property type="protein sequence ID" value="RNF26146.1"/>
    <property type="molecule type" value="Genomic_DNA"/>
</dbReference>
<sequence>MAPPNVRLRLRLRSPGLLQQTLRPVVKWWAWRPFHSGRSSRRLVAPLSLHARQASRWDWGTAAVPPQPLSSRRKHGSFFFFALLAFAEGLPQRISTCTGTAFLRGDAFAGRAVRLGAATGSSILCVIFGVHGTDAP</sequence>
<reference evidence="1 2" key="1">
    <citation type="journal article" date="2018" name="BMC Genomics">
        <title>Genomic comparison of Trypanosoma conorhini and Trypanosoma rangeli to Trypanosoma cruzi strains of high and low virulence.</title>
        <authorList>
            <person name="Bradwell K.R."/>
            <person name="Koparde V.N."/>
            <person name="Matveyev A.V."/>
            <person name="Serrano M.G."/>
            <person name="Alves J.M."/>
            <person name="Parikh H."/>
            <person name="Huang B."/>
            <person name="Lee V."/>
            <person name="Espinosa-Alvarez O."/>
            <person name="Ortiz P.A."/>
            <person name="Costa-Martins A.G."/>
            <person name="Teixeira M.M."/>
            <person name="Buck G.A."/>
        </authorList>
    </citation>
    <scope>NUCLEOTIDE SEQUENCE [LARGE SCALE GENOMIC DNA]</scope>
    <source>
        <strain evidence="1 2">025E</strain>
    </source>
</reference>
<dbReference type="RefSeq" id="XP_029231352.1">
    <property type="nucleotide sequence ID" value="XM_029368529.1"/>
</dbReference>
<evidence type="ECO:0000313" key="2">
    <source>
        <dbReference type="Proteomes" id="UP000284403"/>
    </source>
</evidence>